<dbReference type="AlphaFoldDB" id="A0A9D2BE95"/>
<reference evidence="1" key="1">
    <citation type="journal article" date="2021" name="PeerJ">
        <title>Extensive microbial diversity within the chicken gut microbiome revealed by metagenomics and culture.</title>
        <authorList>
            <person name="Gilroy R."/>
            <person name="Ravi A."/>
            <person name="Getino M."/>
            <person name="Pursley I."/>
            <person name="Horton D.L."/>
            <person name="Alikhan N.F."/>
            <person name="Baker D."/>
            <person name="Gharbi K."/>
            <person name="Hall N."/>
            <person name="Watson M."/>
            <person name="Adriaenssens E.M."/>
            <person name="Foster-Nyarko E."/>
            <person name="Jarju S."/>
            <person name="Secka A."/>
            <person name="Antonio M."/>
            <person name="Oren A."/>
            <person name="Chaudhuri R.R."/>
            <person name="La Ragione R."/>
            <person name="Hildebrand F."/>
            <person name="Pallen M.J."/>
        </authorList>
    </citation>
    <scope>NUCLEOTIDE SEQUENCE</scope>
    <source>
        <strain evidence="1">ChiSxjej3B15-1167</strain>
    </source>
</reference>
<proteinExistence type="predicted"/>
<evidence type="ECO:0000313" key="2">
    <source>
        <dbReference type="Proteomes" id="UP000886805"/>
    </source>
</evidence>
<dbReference type="Pfam" id="PF11007">
    <property type="entry name" value="CotJA"/>
    <property type="match status" value="1"/>
</dbReference>
<dbReference type="Proteomes" id="UP000886805">
    <property type="component" value="Unassembled WGS sequence"/>
</dbReference>
<evidence type="ECO:0000313" key="1">
    <source>
        <dbReference type="EMBL" id="HIX72853.1"/>
    </source>
</evidence>
<gene>
    <name evidence="1" type="ORF">H9849_07495</name>
</gene>
<comment type="caution">
    <text evidence="1">The sequence shown here is derived from an EMBL/GenBank/DDBJ whole genome shotgun (WGS) entry which is preliminary data.</text>
</comment>
<dbReference type="InterPro" id="IPR020256">
    <property type="entry name" value="Spore_coat_CotJA"/>
</dbReference>
<sequence>MESMNTFCGQQEAAVKKIDALPPAMAYVPWQSFKNIYKAEDALRQGTIFEELDLPFTGRRCQK</sequence>
<name>A0A9D2BE95_9FIRM</name>
<protein>
    <submittedName>
        <fullName evidence="1">Spore coat associated protein CotJA</fullName>
    </submittedName>
</protein>
<organism evidence="1 2">
    <name type="scientific">Candidatus Anaerobutyricum stercoripullorum</name>
    <dbReference type="NCBI Taxonomy" id="2838456"/>
    <lineage>
        <taxon>Bacteria</taxon>
        <taxon>Bacillati</taxon>
        <taxon>Bacillota</taxon>
        <taxon>Clostridia</taxon>
        <taxon>Lachnospirales</taxon>
        <taxon>Lachnospiraceae</taxon>
        <taxon>Anaerobutyricum</taxon>
    </lineage>
</organism>
<reference evidence="1" key="2">
    <citation type="submission" date="2021-04" db="EMBL/GenBank/DDBJ databases">
        <authorList>
            <person name="Gilroy R."/>
        </authorList>
    </citation>
    <scope>NUCLEOTIDE SEQUENCE</scope>
    <source>
        <strain evidence="1">ChiSxjej3B15-1167</strain>
    </source>
</reference>
<dbReference type="EMBL" id="DXEQ01000222">
    <property type="protein sequence ID" value="HIX72853.1"/>
    <property type="molecule type" value="Genomic_DNA"/>
</dbReference>
<accession>A0A9D2BE95</accession>